<dbReference type="Proteomes" id="UP000248887">
    <property type="component" value="Unassembled WGS sequence"/>
</dbReference>
<dbReference type="Gene3D" id="2.40.50.90">
    <property type="match status" value="1"/>
</dbReference>
<sequence length="284" mass="29586">MSSQARESLPDRGQVATIPARRRGAGCARASGMAGGVLAAISLTLAAGLPSHAGEICPDNFGVPVRVEAVDRFGDLVLADGATVRLAGLSVPGAGETRQMTVLREAALGREVVLARAKDGKDRYGRAEALVRVSGEATTLQAALLGEGLALARPEPGYLGCMEGFKAAEAPARQARRGLWADRPVAARDEARAGAQLGQFTILAGRVLSVGNGRQVDYLNFGPVWRQDTTARLGKPVRAALEQAGVPLESLSGQWLAVRGVVVEAGGPAIDVRWIEQLELAGAR</sequence>
<evidence type="ECO:0000313" key="2">
    <source>
        <dbReference type="EMBL" id="PZQ82696.1"/>
    </source>
</evidence>
<organism evidence="2 3">
    <name type="scientific">Ancylobacter novellus</name>
    <name type="common">Thiobacillus novellus</name>
    <dbReference type="NCBI Taxonomy" id="921"/>
    <lineage>
        <taxon>Bacteria</taxon>
        <taxon>Pseudomonadati</taxon>
        <taxon>Pseudomonadota</taxon>
        <taxon>Alphaproteobacteria</taxon>
        <taxon>Hyphomicrobiales</taxon>
        <taxon>Xanthobacteraceae</taxon>
        <taxon>Ancylobacter</taxon>
    </lineage>
</organism>
<gene>
    <name evidence="2" type="ORF">DI549_11000</name>
</gene>
<name>A0A2W5QZN6_ANCNO</name>
<protein>
    <submittedName>
        <fullName evidence="2">Nuclease</fullName>
    </submittedName>
</protein>
<dbReference type="SMART" id="SM00318">
    <property type="entry name" value="SNc"/>
    <property type="match status" value="1"/>
</dbReference>
<dbReference type="EMBL" id="QFQD01000030">
    <property type="protein sequence ID" value="PZQ82696.1"/>
    <property type="molecule type" value="Genomic_DNA"/>
</dbReference>
<dbReference type="InterPro" id="IPR035437">
    <property type="entry name" value="SNase_OB-fold_sf"/>
</dbReference>
<dbReference type="SUPFAM" id="SSF50199">
    <property type="entry name" value="Staphylococcal nuclease"/>
    <property type="match status" value="1"/>
</dbReference>
<proteinExistence type="predicted"/>
<dbReference type="Pfam" id="PF00565">
    <property type="entry name" value="SNase"/>
    <property type="match status" value="1"/>
</dbReference>
<reference evidence="2 3" key="1">
    <citation type="submission" date="2017-08" db="EMBL/GenBank/DDBJ databases">
        <title>Infants hospitalized years apart are colonized by the same room-sourced microbial strains.</title>
        <authorList>
            <person name="Brooks B."/>
            <person name="Olm M.R."/>
            <person name="Firek B.A."/>
            <person name="Baker R."/>
            <person name="Thomas B.C."/>
            <person name="Morowitz M.J."/>
            <person name="Banfield J.F."/>
        </authorList>
    </citation>
    <scope>NUCLEOTIDE SEQUENCE [LARGE SCALE GENOMIC DNA]</scope>
    <source>
        <strain evidence="2">S2_005_001_R2_27</strain>
    </source>
</reference>
<comment type="caution">
    <text evidence="2">The sequence shown here is derived from an EMBL/GenBank/DDBJ whole genome shotgun (WGS) entry which is preliminary data.</text>
</comment>
<dbReference type="InterPro" id="IPR016071">
    <property type="entry name" value="Staphylococal_nuclease_OB-fold"/>
</dbReference>
<evidence type="ECO:0000313" key="3">
    <source>
        <dbReference type="Proteomes" id="UP000248887"/>
    </source>
</evidence>
<dbReference type="AlphaFoldDB" id="A0A2W5QZN6"/>
<evidence type="ECO:0000259" key="1">
    <source>
        <dbReference type="SMART" id="SM00318"/>
    </source>
</evidence>
<accession>A0A2W5QZN6</accession>
<feature type="domain" description="TNase-like" evidence="1">
    <location>
        <begin position="58"/>
        <end position="182"/>
    </location>
</feature>